<dbReference type="AlphaFoldDB" id="A0A644XPL0"/>
<accession>A0A644XPL0</accession>
<name>A0A644XPL0_9ZZZZ</name>
<reference evidence="1" key="1">
    <citation type="submission" date="2019-08" db="EMBL/GenBank/DDBJ databases">
        <authorList>
            <person name="Kucharzyk K."/>
            <person name="Murdoch R.W."/>
            <person name="Higgins S."/>
            <person name="Loffler F."/>
        </authorList>
    </citation>
    <scope>NUCLEOTIDE SEQUENCE</scope>
</reference>
<organism evidence="1">
    <name type="scientific">bioreactor metagenome</name>
    <dbReference type="NCBI Taxonomy" id="1076179"/>
    <lineage>
        <taxon>unclassified sequences</taxon>
        <taxon>metagenomes</taxon>
        <taxon>ecological metagenomes</taxon>
    </lineage>
</organism>
<proteinExistence type="predicted"/>
<sequence>MIRSYQKNGRYYFDNGKEEIETTELIDCKLVVYDSDFGYLYKSQAIRDYDVKRCCDKNI</sequence>
<comment type="caution">
    <text evidence="1">The sequence shown here is derived from an EMBL/GenBank/DDBJ whole genome shotgun (WGS) entry which is preliminary data.</text>
</comment>
<evidence type="ECO:0000313" key="1">
    <source>
        <dbReference type="EMBL" id="MPM18065.1"/>
    </source>
</evidence>
<protein>
    <submittedName>
        <fullName evidence="1">Uncharacterized protein</fullName>
    </submittedName>
</protein>
<dbReference type="EMBL" id="VSSQ01002914">
    <property type="protein sequence ID" value="MPM18065.1"/>
    <property type="molecule type" value="Genomic_DNA"/>
</dbReference>
<gene>
    <name evidence="1" type="ORF">SDC9_64471</name>
</gene>